<keyword evidence="2" id="KW-1185">Reference proteome</keyword>
<accession>A0A6I8LQ45</accession>
<dbReference type="Proteomes" id="UP000399805">
    <property type="component" value="Unassembled WGS sequence"/>
</dbReference>
<organism evidence="1 2">
    <name type="scientific">Amycolatopsis camponoti</name>
    <dbReference type="NCBI Taxonomy" id="2606593"/>
    <lineage>
        <taxon>Bacteria</taxon>
        <taxon>Bacillati</taxon>
        <taxon>Actinomycetota</taxon>
        <taxon>Actinomycetes</taxon>
        <taxon>Pseudonocardiales</taxon>
        <taxon>Pseudonocardiaceae</taxon>
        <taxon>Amycolatopsis</taxon>
    </lineage>
</organism>
<evidence type="ECO:0000313" key="1">
    <source>
        <dbReference type="EMBL" id="VVJ18047.1"/>
    </source>
</evidence>
<dbReference type="AlphaFoldDB" id="A0A6I8LQ45"/>
<gene>
    <name evidence="1" type="ORF">AA23TX_03068</name>
</gene>
<sequence length="58" mass="6181">MVIRAWLEGGEPDALRVRILSTIGTTEAKPLAVTSPEAVLAAVRNWLDEVGSGPMTFS</sequence>
<protein>
    <submittedName>
        <fullName evidence="1">Uncharacterized protein</fullName>
    </submittedName>
</protein>
<reference evidence="1 2" key="1">
    <citation type="submission" date="2019-09" db="EMBL/GenBank/DDBJ databases">
        <authorList>
            <person name="Leyn A S."/>
        </authorList>
    </citation>
    <scope>NUCLEOTIDE SEQUENCE [LARGE SCALE GENOMIC DNA]</scope>
    <source>
        <strain evidence="1">AA231_1</strain>
    </source>
</reference>
<dbReference type="EMBL" id="CABVGP010000001">
    <property type="protein sequence ID" value="VVJ18047.1"/>
    <property type="molecule type" value="Genomic_DNA"/>
</dbReference>
<evidence type="ECO:0000313" key="2">
    <source>
        <dbReference type="Proteomes" id="UP000399805"/>
    </source>
</evidence>
<name>A0A6I8LQ45_9PSEU</name>
<proteinExistence type="predicted"/>